<evidence type="ECO:0000256" key="4">
    <source>
        <dbReference type="ARBA" id="ARBA00023015"/>
    </source>
</evidence>
<dbReference type="Pfam" id="PF00172">
    <property type="entry name" value="Zn_clus"/>
    <property type="match status" value="1"/>
</dbReference>
<feature type="region of interest" description="Disordered" evidence="9">
    <location>
        <begin position="642"/>
        <end position="665"/>
    </location>
</feature>
<dbReference type="GO" id="GO:0008270">
    <property type="term" value="F:zinc ion binding"/>
    <property type="evidence" value="ECO:0007669"/>
    <property type="project" value="InterPro"/>
</dbReference>
<dbReference type="GO" id="GO:0043565">
    <property type="term" value="F:sequence-specific DNA binding"/>
    <property type="evidence" value="ECO:0007669"/>
    <property type="project" value="TreeGrafter"/>
</dbReference>
<organism evidence="11 12">
    <name type="scientific">Elsinoe australis</name>
    <dbReference type="NCBI Taxonomy" id="40998"/>
    <lineage>
        <taxon>Eukaryota</taxon>
        <taxon>Fungi</taxon>
        <taxon>Dikarya</taxon>
        <taxon>Ascomycota</taxon>
        <taxon>Pezizomycotina</taxon>
        <taxon>Dothideomycetes</taxon>
        <taxon>Dothideomycetidae</taxon>
        <taxon>Myriangiales</taxon>
        <taxon>Elsinoaceae</taxon>
        <taxon>Elsinoe</taxon>
    </lineage>
</organism>
<dbReference type="GO" id="GO:0045944">
    <property type="term" value="P:positive regulation of transcription by RNA polymerase II"/>
    <property type="evidence" value="ECO:0007669"/>
    <property type="project" value="TreeGrafter"/>
</dbReference>
<dbReference type="GO" id="GO:0000981">
    <property type="term" value="F:DNA-binding transcription factor activity, RNA polymerase II-specific"/>
    <property type="evidence" value="ECO:0007669"/>
    <property type="project" value="InterPro"/>
</dbReference>
<proteinExistence type="predicted"/>
<dbReference type="SUPFAM" id="SSF57701">
    <property type="entry name" value="Zn2/Cys6 DNA-binding domain"/>
    <property type="match status" value="1"/>
</dbReference>
<evidence type="ECO:0000256" key="5">
    <source>
        <dbReference type="ARBA" id="ARBA00023125"/>
    </source>
</evidence>
<dbReference type="SMART" id="SM00066">
    <property type="entry name" value="GAL4"/>
    <property type="match status" value="1"/>
</dbReference>
<protein>
    <submittedName>
        <fullName evidence="11">Fungal specific transcription factor domain-containing protein 46</fullName>
    </submittedName>
</protein>
<dbReference type="GO" id="GO:0005634">
    <property type="term" value="C:nucleus"/>
    <property type="evidence" value="ECO:0007669"/>
    <property type="project" value="UniProtKB-SubCell"/>
</dbReference>
<dbReference type="Pfam" id="PF04082">
    <property type="entry name" value="Fungal_trans"/>
    <property type="match status" value="1"/>
</dbReference>
<dbReference type="PANTHER" id="PTHR47782">
    <property type="entry name" value="ZN(II)2CYS6 TRANSCRIPTION FACTOR (EUROFUNG)-RELATED"/>
    <property type="match status" value="1"/>
</dbReference>
<evidence type="ECO:0000256" key="3">
    <source>
        <dbReference type="ARBA" id="ARBA00022833"/>
    </source>
</evidence>
<accession>A0A4U7AVV9</accession>
<comment type="caution">
    <text evidence="11">The sequence shown here is derived from an EMBL/GenBank/DDBJ whole genome shotgun (WGS) entry which is preliminary data.</text>
</comment>
<sequence>MAAQRSISRSGKGLMVLETPLLKVSRPVAACSRCRAAKIKCDGKLPACSACEKTGKSAECASANDNFARGKERSYVSTLETRIEKLERRLREVQQRKSSVISMSELDTEQARSGAQALREMNPHKNQRAAKRKEARDIDELVSDFGYLTVNASARDYHGFTSFMSYARLVLSACSKDRLPVGMRVPYPPRQMATATIQHYLDNLYTLLPFFEETGLYYSIDNVYRSMQDHNAHVSDYDQWCVRMVLAITNAFLSEQRGDQYYLEGVGHVSAALDHAEAVLKPGTIQSVQALLFLVEYALVDPSHFDAWSLIGAASRAMVDLGLHQDPPKGSIPSKSRLELRRRVFHCVYMLDRSSAIVQTRAFAFSDDSTNVMNPFTKSQQAPQTTSTTQRWLKTFDHAVDLMALRQMQSKWYYEMFQSGREQWTDPYPYIWQTYHSMTSWFSSISPATTEPIRAFFELELLYSYIYILGASPRVHKPAPYSQTLLFEHCISYAGLLTRLNNNPKHLAPVTFDDNMRAYMTGMQLLDVLVKHRDQLISGVAPEPPHLPPGAPPAPALPPLQTEPNVNLLRAINAINQISEALKVFGQRWGFTSWRDNFERAVEPMLKALDSRLWELQQTGMESHRRPSHMLHGSSGSVATMDTVSRHSSQASQASQHPGYTASMTGPQLRAMRSSQASMYAPLPYGMHDSPPYSSVPMGPPMGNSPPTQSSPPTNHPPYVPPPPPSNFDDPSRQFSSWTGLSSADGRHGSMQIGSPRGMPPQ</sequence>
<dbReference type="GO" id="GO:0006351">
    <property type="term" value="P:DNA-templated transcription"/>
    <property type="evidence" value="ECO:0007669"/>
    <property type="project" value="InterPro"/>
</dbReference>
<evidence type="ECO:0000256" key="1">
    <source>
        <dbReference type="ARBA" id="ARBA00004123"/>
    </source>
</evidence>
<keyword evidence="2" id="KW-0479">Metal-binding</keyword>
<dbReference type="InterPro" id="IPR052202">
    <property type="entry name" value="Yeast_MetPath_Reg"/>
</dbReference>
<dbReference type="InterPro" id="IPR001138">
    <property type="entry name" value="Zn2Cys6_DnaBD"/>
</dbReference>
<evidence type="ECO:0000256" key="7">
    <source>
        <dbReference type="ARBA" id="ARBA00023242"/>
    </source>
</evidence>
<dbReference type="EMBL" id="PTQR01000067">
    <property type="protein sequence ID" value="TKX22299.1"/>
    <property type="molecule type" value="Genomic_DNA"/>
</dbReference>
<evidence type="ECO:0000256" key="2">
    <source>
        <dbReference type="ARBA" id="ARBA00022723"/>
    </source>
</evidence>
<dbReference type="Gene3D" id="4.10.240.10">
    <property type="entry name" value="Zn(2)-C6 fungal-type DNA-binding domain"/>
    <property type="match status" value="1"/>
</dbReference>
<dbReference type="CDD" id="cd00067">
    <property type="entry name" value="GAL4"/>
    <property type="match status" value="1"/>
</dbReference>
<evidence type="ECO:0000256" key="6">
    <source>
        <dbReference type="ARBA" id="ARBA00023163"/>
    </source>
</evidence>
<keyword evidence="3" id="KW-0862">Zinc</keyword>
<dbReference type="PROSITE" id="PS00463">
    <property type="entry name" value="ZN2_CY6_FUNGAL_1"/>
    <property type="match status" value="1"/>
</dbReference>
<keyword evidence="5" id="KW-0238">DNA-binding</keyword>
<evidence type="ECO:0000313" key="11">
    <source>
        <dbReference type="EMBL" id="TKX22299.1"/>
    </source>
</evidence>
<dbReference type="PANTHER" id="PTHR47782:SF2">
    <property type="entry name" value="TRANSCRIPTION FACTOR, PUTATIVE (AFU_ORTHOLOGUE AFUA_4G12570)-RELATED"/>
    <property type="match status" value="1"/>
</dbReference>
<dbReference type="PROSITE" id="PS50048">
    <property type="entry name" value="ZN2_CY6_FUNGAL_2"/>
    <property type="match status" value="1"/>
</dbReference>
<keyword evidence="8" id="KW-0175">Coiled coil</keyword>
<evidence type="ECO:0000256" key="9">
    <source>
        <dbReference type="SAM" id="MobiDB-lite"/>
    </source>
</evidence>
<dbReference type="InterPro" id="IPR036864">
    <property type="entry name" value="Zn2-C6_fun-type_DNA-bd_sf"/>
</dbReference>
<evidence type="ECO:0000313" key="12">
    <source>
        <dbReference type="Proteomes" id="UP000308133"/>
    </source>
</evidence>
<dbReference type="InterPro" id="IPR007219">
    <property type="entry name" value="XnlR_reg_dom"/>
</dbReference>
<evidence type="ECO:0000259" key="10">
    <source>
        <dbReference type="PROSITE" id="PS50048"/>
    </source>
</evidence>
<name>A0A4U7AVV9_9PEZI</name>
<feature type="compositionally biased region" description="Polar residues" evidence="9">
    <location>
        <begin position="733"/>
        <end position="742"/>
    </location>
</feature>
<keyword evidence="7" id="KW-0539">Nucleus</keyword>
<dbReference type="SMART" id="SM00906">
    <property type="entry name" value="Fungal_trans"/>
    <property type="match status" value="1"/>
</dbReference>
<feature type="compositionally biased region" description="Pro residues" evidence="9">
    <location>
        <begin position="714"/>
        <end position="726"/>
    </location>
</feature>
<gene>
    <name evidence="11" type="ORF">C1H76_5407</name>
</gene>
<keyword evidence="6" id="KW-0804">Transcription</keyword>
<comment type="subcellular location">
    <subcellularLocation>
        <location evidence="1">Nucleus</location>
    </subcellularLocation>
</comment>
<reference evidence="11 12" key="1">
    <citation type="submission" date="2018-02" db="EMBL/GenBank/DDBJ databases">
        <title>Draft genome sequences of Elsinoe sp., causing black scab on jojoba.</title>
        <authorList>
            <person name="Stodart B."/>
            <person name="Jeffress S."/>
            <person name="Ash G."/>
            <person name="Arun Chinnappa K."/>
        </authorList>
    </citation>
    <scope>NUCLEOTIDE SEQUENCE [LARGE SCALE GENOMIC DNA]</scope>
    <source>
        <strain evidence="11 12">Hillstone_2</strain>
    </source>
</reference>
<feature type="domain" description="Zn(2)-C6 fungal-type" evidence="10">
    <location>
        <begin position="30"/>
        <end position="60"/>
    </location>
</feature>
<feature type="coiled-coil region" evidence="8">
    <location>
        <begin position="76"/>
        <end position="103"/>
    </location>
</feature>
<feature type="region of interest" description="Disordered" evidence="9">
    <location>
        <begin position="691"/>
        <end position="762"/>
    </location>
</feature>
<keyword evidence="4" id="KW-0805">Transcription regulation</keyword>
<dbReference type="AlphaFoldDB" id="A0A4U7AVV9"/>
<dbReference type="CDD" id="cd12148">
    <property type="entry name" value="fungal_TF_MHR"/>
    <property type="match status" value="1"/>
</dbReference>
<evidence type="ECO:0000256" key="8">
    <source>
        <dbReference type="SAM" id="Coils"/>
    </source>
</evidence>
<dbReference type="Proteomes" id="UP000308133">
    <property type="component" value="Unassembled WGS sequence"/>
</dbReference>